<accession>A0A8J4A067</accession>
<organism evidence="2 3">
    <name type="scientific">Virgisporangium ochraceum</name>
    <dbReference type="NCBI Taxonomy" id="65505"/>
    <lineage>
        <taxon>Bacteria</taxon>
        <taxon>Bacillati</taxon>
        <taxon>Actinomycetota</taxon>
        <taxon>Actinomycetes</taxon>
        <taxon>Micromonosporales</taxon>
        <taxon>Micromonosporaceae</taxon>
        <taxon>Virgisporangium</taxon>
    </lineage>
</organism>
<reference evidence="2" key="1">
    <citation type="submission" date="2021-01" db="EMBL/GenBank/DDBJ databases">
        <title>Whole genome shotgun sequence of Virgisporangium ochraceum NBRC 16418.</title>
        <authorList>
            <person name="Komaki H."/>
            <person name="Tamura T."/>
        </authorList>
    </citation>
    <scope>NUCLEOTIDE SEQUENCE</scope>
    <source>
        <strain evidence="2">NBRC 16418</strain>
    </source>
</reference>
<feature type="transmembrane region" description="Helical" evidence="1">
    <location>
        <begin position="162"/>
        <end position="180"/>
    </location>
</feature>
<evidence type="ECO:0000313" key="2">
    <source>
        <dbReference type="EMBL" id="GIJ72483.1"/>
    </source>
</evidence>
<dbReference type="Proteomes" id="UP000635606">
    <property type="component" value="Unassembled WGS sequence"/>
</dbReference>
<evidence type="ECO:0000313" key="3">
    <source>
        <dbReference type="Proteomes" id="UP000635606"/>
    </source>
</evidence>
<sequence length="421" mass="44869">MTWGVMATEMLFPVGVFIVVSGMSSMALVVRVLHAESPTPMFFRLRRSGSLTAFVGPAGWRSVPRDRLGWLAMQVAPLAVVLCLTYVIALWVPLAAAGASLLAVPLAVVCLAASAAVVAGSLVYAATFRLGAWAPRLGLPPLDLPAADFHTRVRTKAALNLFWYRYLHVCTVFSGLYAVLASAVRALQVAAGDAAAAVKVSALVGAVAGWTLVVCTTAIGVRVVASYFPVTRAHRAIGRCLAREPAGALRAYDPRLPADPLVHRPDLVDAGRCLIAVARRLEHPTGTVGVSHPLATLLRATERKVGLYLASRASLTDRLPEELRNTLRLATTVMVGPRRHGRYGELAALVAPFDPDGQPHEVLRPPAPGRVGLLVAQVADGVERAHRVIFGLAWTALLVAVIFAVVHQGRGLEWLLQIVKP</sequence>
<keyword evidence="1" id="KW-1133">Transmembrane helix</keyword>
<gene>
    <name evidence="2" type="ORF">Voc01_074000</name>
</gene>
<keyword evidence="3" id="KW-1185">Reference proteome</keyword>
<feature type="transmembrane region" description="Helical" evidence="1">
    <location>
        <begin position="75"/>
        <end position="96"/>
    </location>
</feature>
<feature type="transmembrane region" description="Helical" evidence="1">
    <location>
        <begin position="12"/>
        <end position="34"/>
    </location>
</feature>
<name>A0A8J4A067_9ACTN</name>
<dbReference type="EMBL" id="BOPH01000102">
    <property type="protein sequence ID" value="GIJ72483.1"/>
    <property type="molecule type" value="Genomic_DNA"/>
</dbReference>
<feature type="transmembrane region" description="Helical" evidence="1">
    <location>
        <begin position="200"/>
        <end position="225"/>
    </location>
</feature>
<feature type="transmembrane region" description="Helical" evidence="1">
    <location>
        <begin position="102"/>
        <end position="126"/>
    </location>
</feature>
<proteinExistence type="predicted"/>
<keyword evidence="1" id="KW-0472">Membrane</keyword>
<feature type="transmembrane region" description="Helical" evidence="1">
    <location>
        <begin position="388"/>
        <end position="406"/>
    </location>
</feature>
<evidence type="ECO:0000256" key="1">
    <source>
        <dbReference type="SAM" id="Phobius"/>
    </source>
</evidence>
<protein>
    <submittedName>
        <fullName evidence="2">Uncharacterized protein</fullName>
    </submittedName>
</protein>
<keyword evidence="1" id="KW-0812">Transmembrane</keyword>
<dbReference type="RefSeq" id="WP_203932343.1">
    <property type="nucleotide sequence ID" value="NZ_BOPH01000102.1"/>
</dbReference>
<dbReference type="AlphaFoldDB" id="A0A8J4A067"/>
<comment type="caution">
    <text evidence="2">The sequence shown here is derived from an EMBL/GenBank/DDBJ whole genome shotgun (WGS) entry which is preliminary data.</text>
</comment>